<dbReference type="Proteomes" id="UP000254704">
    <property type="component" value="Unassembled WGS sequence"/>
</dbReference>
<keyword evidence="1" id="KW-1133">Transmembrane helix</keyword>
<keyword evidence="1" id="KW-0472">Membrane</keyword>
<feature type="transmembrane region" description="Helical" evidence="1">
    <location>
        <begin position="268"/>
        <end position="287"/>
    </location>
</feature>
<proteinExistence type="predicted"/>
<feature type="signal peptide" evidence="2">
    <location>
        <begin position="1"/>
        <end position="26"/>
    </location>
</feature>
<sequence>MFSSLRQIFTKLIVLFFLIFSVNTMAVAGTADSEEKLDKIEELLHFRGIEGPLKFPFPGGFFNLTSDMLFLPGLYADQFMELIGNHSNIGRLAVVIKKDNPSWVFDIVYSDIGYISDKEAKTWDVDALFEKQLKGDKERNEIRRQKGMPEIETLGWVKKPVYDEKKHHLGWAINLKPIGPNVREETGNIVNYKTYILSRRGYIEVSFLSGESEFEAEKAIAEELLEGIHFYEGEGYEDFIPKQDKVAWFGISTLISGTYGRFAEREEFLLIFVIIIIGGILFAVVAFKRFLERKALVQLNGNDILE</sequence>
<gene>
    <name evidence="3" type="ORF">NCTC11621_01493</name>
</gene>
<dbReference type="EMBL" id="UGTV01000015">
    <property type="protein sequence ID" value="SUC10439.1"/>
    <property type="molecule type" value="Genomic_DNA"/>
</dbReference>
<evidence type="ECO:0000313" key="3">
    <source>
        <dbReference type="EMBL" id="SUC10439.1"/>
    </source>
</evidence>
<dbReference type="RefSeq" id="WP_115323122.1">
    <property type="nucleotide sequence ID" value="NZ_UGTV01000015.1"/>
</dbReference>
<accession>A0A379EVK1</accession>
<feature type="chain" id="PRO_5017085987" evidence="2">
    <location>
        <begin position="27"/>
        <end position="306"/>
    </location>
</feature>
<keyword evidence="2" id="KW-0732">Signal</keyword>
<organism evidence="3 4">
    <name type="scientific">Pasteurella canis</name>
    <dbReference type="NCBI Taxonomy" id="753"/>
    <lineage>
        <taxon>Bacteria</taxon>
        <taxon>Pseudomonadati</taxon>
        <taxon>Pseudomonadota</taxon>
        <taxon>Gammaproteobacteria</taxon>
        <taxon>Pasteurellales</taxon>
        <taxon>Pasteurellaceae</taxon>
        <taxon>Pasteurella</taxon>
    </lineage>
</organism>
<protein>
    <submittedName>
        <fullName evidence="3">Uncharacterized membrane-anchored protein conserved in bacteria</fullName>
    </submittedName>
</protein>
<dbReference type="AlphaFoldDB" id="A0A379EVK1"/>
<evidence type="ECO:0000256" key="1">
    <source>
        <dbReference type="SAM" id="Phobius"/>
    </source>
</evidence>
<evidence type="ECO:0000256" key="2">
    <source>
        <dbReference type="SAM" id="SignalP"/>
    </source>
</evidence>
<reference evidence="3 4" key="1">
    <citation type="submission" date="2018-06" db="EMBL/GenBank/DDBJ databases">
        <authorList>
            <consortium name="Pathogen Informatics"/>
            <person name="Doyle S."/>
        </authorList>
    </citation>
    <scope>NUCLEOTIDE SEQUENCE [LARGE SCALE GENOMIC DNA]</scope>
    <source>
        <strain evidence="3 4">NCTC11621</strain>
    </source>
</reference>
<keyword evidence="1" id="KW-0812">Transmembrane</keyword>
<dbReference type="Pfam" id="PF09935">
    <property type="entry name" value="DUF2167"/>
    <property type="match status" value="1"/>
</dbReference>
<dbReference type="InterPro" id="IPR018682">
    <property type="entry name" value="DUF2167_membr"/>
</dbReference>
<name>A0A379EVK1_9PAST</name>
<evidence type="ECO:0000313" key="4">
    <source>
        <dbReference type="Proteomes" id="UP000254704"/>
    </source>
</evidence>